<evidence type="ECO:0000256" key="6">
    <source>
        <dbReference type="ARBA" id="ARBA00023136"/>
    </source>
</evidence>
<dbReference type="Pfam" id="PF00028">
    <property type="entry name" value="Cadherin"/>
    <property type="match status" value="4"/>
</dbReference>
<feature type="domain" description="Cadherin" evidence="10">
    <location>
        <begin position="421"/>
        <end position="527"/>
    </location>
</feature>
<dbReference type="SMART" id="SM00112">
    <property type="entry name" value="CA"/>
    <property type="match status" value="6"/>
</dbReference>
<feature type="transmembrane region" description="Helical" evidence="9">
    <location>
        <begin position="856"/>
        <end position="878"/>
    </location>
</feature>
<keyword evidence="6 9" id="KW-0472">Membrane</keyword>
<dbReference type="InterPro" id="IPR015919">
    <property type="entry name" value="Cadherin-like_sf"/>
</dbReference>
<feature type="domain" description="Cadherin" evidence="10">
    <location>
        <begin position="351"/>
        <end position="420"/>
    </location>
</feature>
<proteinExistence type="predicted"/>
<evidence type="ECO:0000256" key="7">
    <source>
        <dbReference type="ARBA" id="ARBA00023180"/>
    </source>
</evidence>
<dbReference type="GO" id="GO:0045296">
    <property type="term" value="F:cadherin binding"/>
    <property type="evidence" value="ECO:0007669"/>
    <property type="project" value="TreeGrafter"/>
</dbReference>
<dbReference type="InterPro" id="IPR002126">
    <property type="entry name" value="Cadherin-like_dom"/>
</dbReference>
<keyword evidence="9" id="KW-1133">Transmembrane helix</keyword>
<keyword evidence="5" id="KW-0130">Cell adhesion</keyword>
<dbReference type="GO" id="GO:0005912">
    <property type="term" value="C:adherens junction"/>
    <property type="evidence" value="ECO:0007669"/>
    <property type="project" value="TreeGrafter"/>
</dbReference>
<feature type="domain" description="Cadherin" evidence="10">
    <location>
        <begin position="536"/>
        <end position="643"/>
    </location>
</feature>
<evidence type="ECO:0000313" key="12">
    <source>
        <dbReference type="Proteomes" id="UP000283210"/>
    </source>
</evidence>
<feature type="domain" description="Cadherin" evidence="10">
    <location>
        <begin position="644"/>
        <end position="744"/>
    </location>
</feature>
<dbReference type="EMBL" id="CM012452">
    <property type="protein sequence ID" value="RVE62646.1"/>
    <property type="molecule type" value="Genomic_DNA"/>
</dbReference>
<evidence type="ECO:0000313" key="11">
    <source>
        <dbReference type="EMBL" id="RVE62646.1"/>
    </source>
</evidence>
<dbReference type="GO" id="GO:0016477">
    <property type="term" value="P:cell migration"/>
    <property type="evidence" value="ECO:0007669"/>
    <property type="project" value="TreeGrafter"/>
</dbReference>
<dbReference type="GO" id="GO:0034332">
    <property type="term" value="P:adherens junction organization"/>
    <property type="evidence" value="ECO:0007669"/>
    <property type="project" value="TreeGrafter"/>
</dbReference>
<keyword evidence="9" id="KW-0812">Transmembrane</keyword>
<dbReference type="FunFam" id="2.60.40.60:FF:000011">
    <property type="entry name" value="Cadherin 1"/>
    <property type="match status" value="1"/>
</dbReference>
<evidence type="ECO:0000256" key="8">
    <source>
        <dbReference type="PROSITE-ProRule" id="PRU00043"/>
    </source>
</evidence>
<evidence type="ECO:0000256" key="5">
    <source>
        <dbReference type="ARBA" id="ARBA00022889"/>
    </source>
</evidence>
<keyword evidence="12" id="KW-1185">Reference proteome</keyword>
<evidence type="ECO:0000256" key="1">
    <source>
        <dbReference type="ARBA" id="ARBA00004236"/>
    </source>
</evidence>
<reference evidence="11 12" key="2">
    <citation type="submission" date="2019-01" db="EMBL/GenBank/DDBJ databases">
        <title>A chromosome length genome reference of the Java medaka (oryzias javanicus).</title>
        <authorList>
            <person name="Herpin A."/>
            <person name="Takehana Y."/>
            <person name="Naruse K."/>
            <person name="Ansai S."/>
            <person name="Kawaguchi M."/>
        </authorList>
    </citation>
    <scope>NUCLEOTIDE SEQUENCE [LARGE SCALE GENOMIC DNA]</scope>
    <source>
        <strain evidence="11">RS831</strain>
        <tissue evidence="11">Whole body</tissue>
    </source>
</reference>
<dbReference type="CDD" id="cd11304">
    <property type="entry name" value="Cadherin_repeat"/>
    <property type="match status" value="6"/>
</dbReference>
<sequence length="900" mass="100708">MLTFNLVALNSSPHSSLSDSLELSSKAVKMTPMVHLLLLPLLFSLACGKDLEEKKGPFQNTILEVPEGTPVPYPIYQFQTTRAGVTDFRLSGEGKDDIRISRDGWLYLEKPLDWSKENHYVLKVEAFSGDKQVNDPIFVTINVLDINNNAPYFNQSVYTAAVRERNPIGVPFTRVFATDRDDPQTSNTDLVYSLVSQIPNNHNIPMFQINPKTGEISTTAEGERNLKAREGIHYGQGEDRSIDTLKAKFDEYCTAQRVPYEENPFFTCMEKAEMRRQNVDPLEDPDYFLVVRVQDQGGKSDTALSGNTRVHIVVQQNLWFNPGPISIVENLMGAYPRSIGKVQSNDPNAIYSLVQKERGLKFPFEISESGIIYLTEQLDREEKAMYTLVAFAKDKYGNEVDPPMEIHVLVLDVNDNEPMCEKEESILEIQEDEPAGSLVGQLQAFDKDQEGTLNSQLTYKIVSLSPEAASNTFSIDESSGRIQALRLLRRNEQKFYHLTVEVSDTDFSTNCKLVIKVIDVNNQLPLFEKSDYGEHTLAEDTPVGHTVLTIRATDEDDADSGSSIIEFHISAGNDDEGFAVETDGKGVGHVVIAKPLDFESAKTFHIQIDARNPEPLMKGLEYGTESTATFSLSVTDVDEAPEFSLDILDVTVLENITKGSVLFTVEAKDPEGKEIGFKLDGDSEGWLEIDAASGEIKTKEKLDREKLENFEVSVIVFEKQNPEKFSEQSLHVRLLDVNDNFPTLTEKEAFICTKDLKPVIVKAEDGDSAPFSQPFVFSFADSKKSPNWELRQIDETTAELRLKKKPTQDRTFPLSINIKDNAGMGVNQLFQVRVCNCTQLGYCFMAPEGEGFKPTLGVTIAILACILAFCVIVFIVVIKRSDKQKKKNALDEEGERSAMM</sequence>
<dbReference type="FunFam" id="2.60.40.60:FF:000163">
    <property type="entry name" value="Cadherin 17"/>
    <property type="match status" value="1"/>
</dbReference>
<keyword evidence="4 8" id="KW-0106">Calcium</keyword>
<gene>
    <name evidence="11" type="ORF">OJAV_G00159190</name>
</gene>
<protein>
    <recommendedName>
        <fullName evidence="10">Cadherin domain-containing protein</fullName>
    </recommendedName>
</protein>
<dbReference type="GO" id="GO:0016339">
    <property type="term" value="P:calcium-dependent cell-cell adhesion via plasma membrane cell adhesion molecules"/>
    <property type="evidence" value="ECO:0007669"/>
    <property type="project" value="TreeGrafter"/>
</dbReference>
<dbReference type="OMA" id="DVNNEMP"/>
<dbReference type="PRINTS" id="PR00205">
    <property type="entry name" value="CADHERIN"/>
</dbReference>
<name>A0A3S2MMA9_ORYJA</name>
<keyword evidence="3" id="KW-0677">Repeat</keyword>
<dbReference type="GO" id="GO:0007043">
    <property type="term" value="P:cell-cell junction assembly"/>
    <property type="evidence" value="ECO:0007669"/>
    <property type="project" value="TreeGrafter"/>
</dbReference>
<dbReference type="GO" id="GO:0016342">
    <property type="term" value="C:catenin complex"/>
    <property type="evidence" value="ECO:0007669"/>
    <property type="project" value="TreeGrafter"/>
</dbReference>
<dbReference type="GO" id="GO:0008013">
    <property type="term" value="F:beta-catenin binding"/>
    <property type="evidence" value="ECO:0007669"/>
    <property type="project" value="TreeGrafter"/>
</dbReference>
<evidence type="ECO:0000256" key="4">
    <source>
        <dbReference type="ARBA" id="ARBA00022837"/>
    </source>
</evidence>
<dbReference type="Proteomes" id="UP000283210">
    <property type="component" value="Chromosome 16"/>
</dbReference>
<keyword evidence="7" id="KW-0325">Glycoprotein</keyword>
<dbReference type="GO" id="GO:0000902">
    <property type="term" value="P:cell morphogenesis"/>
    <property type="evidence" value="ECO:0007669"/>
    <property type="project" value="TreeGrafter"/>
</dbReference>
<evidence type="ECO:0000256" key="3">
    <source>
        <dbReference type="ARBA" id="ARBA00022737"/>
    </source>
</evidence>
<dbReference type="PANTHER" id="PTHR24027">
    <property type="entry name" value="CADHERIN-23"/>
    <property type="match status" value="1"/>
</dbReference>
<dbReference type="GO" id="GO:0005509">
    <property type="term" value="F:calcium ion binding"/>
    <property type="evidence" value="ECO:0007669"/>
    <property type="project" value="UniProtKB-UniRule"/>
</dbReference>
<feature type="domain" description="Cadherin" evidence="10">
    <location>
        <begin position="154"/>
        <end position="314"/>
    </location>
</feature>
<dbReference type="OrthoDB" id="9946173at2759"/>
<organism evidence="11 12">
    <name type="scientific">Oryzias javanicus</name>
    <name type="common">Javanese ricefish</name>
    <name type="synonym">Aplocheilus javanicus</name>
    <dbReference type="NCBI Taxonomy" id="123683"/>
    <lineage>
        <taxon>Eukaryota</taxon>
        <taxon>Metazoa</taxon>
        <taxon>Chordata</taxon>
        <taxon>Craniata</taxon>
        <taxon>Vertebrata</taxon>
        <taxon>Euteleostomi</taxon>
        <taxon>Actinopterygii</taxon>
        <taxon>Neopterygii</taxon>
        <taxon>Teleostei</taxon>
        <taxon>Neoteleostei</taxon>
        <taxon>Acanthomorphata</taxon>
        <taxon>Ovalentaria</taxon>
        <taxon>Atherinomorphae</taxon>
        <taxon>Beloniformes</taxon>
        <taxon>Adrianichthyidae</taxon>
        <taxon>Oryziinae</taxon>
        <taxon>Oryzias</taxon>
    </lineage>
</organism>
<accession>A0A3S2MMA9</accession>
<dbReference type="AlphaFoldDB" id="A0A3S2MMA9"/>
<dbReference type="GO" id="GO:0007156">
    <property type="term" value="P:homophilic cell adhesion via plasma membrane adhesion molecules"/>
    <property type="evidence" value="ECO:0007669"/>
    <property type="project" value="InterPro"/>
</dbReference>
<evidence type="ECO:0000259" key="10">
    <source>
        <dbReference type="PROSITE" id="PS50268"/>
    </source>
</evidence>
<evidence type="ECO:0000256" key="9">
    <source>
        <dbReference type="SAM" id="Phobius"/>
    </source>
</evidence>
<dbReference type="SUPFAM" id="SSF49313">
    <property type="entry name" value="Cadherin-like"/>
    <property type="match status" value="7"/>
</dbReference>
<feature type="domain" description="Cadherin" evidence="10">
    <location>
        <begin position="50"/>
        <end position="153"/>
    </location>
</feature>
<dbReference type="Gene3D" id="2.60.40.60">
    <property type="entry name" value="Cadherins"/>
    <property type="match status" value="7"/>
</dbReference>
<dbReference type="PROSITE" id="PS50268">
    <property type="entry name" value="CADHERIN_2"/>
    <property type="match status" value="6"/>
</dbReference>
<evidence type="ECO:0000256" key="2">
    <source>
        <dbReference type="ARBA" id="ARBA00022475"/>
    </source>
</evidence>
<reference evidence="11 12" key="1">
    <citation type="submission" date="2018-11" db="EMBL/GenBank/DDBJ databases">
        <authorList>
            <person name="Lopez-Roques C."/>
            <person name="Donnadieu C."/>
            <person name="Bouchez O."/>
            <person name="Klopp C."/>
            <person name="Cabau C."/>
            <person name="Zahm M."/>
        </authorList>
    </citation>
    <scope>NUCLEOTIDE SEQUENCE [LARGE SCALE GENOMIC DNA]</scope>
    <source>
        <strain evidence="11">RS831</strain>
        <tissue evidence="11">Whole body</tissue>
    </source>
</reference>
<comment type="subcellular location">
    <subcellularLocation>
        <location evidence="1">Cell membrane</location>
    </subcellularLocation>
</comment>
<dbReference type="InterPro" id="IPR039808">
    <property type="entry name" value="Cadherin"/>
</dbReference>
<dbReference type="PROSITE" id="PS00232">
    <property type="entry name" value="CADHERIN_1"/>
    <property type="match status" value="2"/>
</dbReference>
<dbReference type="GO" id="GO:0044331">
    <property type="term" value="P:cell-cell adhesion mediated by cadherin"/>
    <property type="evidence" value="ECO:0007669"/>
    <property type="project" value="TreeGrafter"/>
</dbReference>
<dbReference type="PANTHER" id="PTHR24027:SF419">
    <property type="entry name" value="CADHERIN-17"/>
    <property type="match status" value="1"/>
</dbReference>
<keyword evidence="2" id="KW-1003">Cell membrane</keyword>
<dbReference type="InterPro" id="IPR020894">
    <property type="entry name" value="Cadherin_CS"/>
</dbReference>